<protein>
    <recommendedName>
        <fullName evidence="2">Acb2/Tad1 hairpin domain-containing protein</fullName>
    </recommendedName>
</protein>
<dbReference type="HOGENOM" id="CLU_2245194_0_0_9"/>
<dbReference type="AlphaFoldDB" id="A7GFU9"/>
<gene>
    <name evidence="3" type="ordered locus">CLI_2417</name>
</gene>
<reference evidence="4" key="1">
    <citation type="submission" date="2007-06" db="EMBL/GenBank/DDBJ databases">
        <authorList>
            <person name="Brinkac L.M."/>
            <person name="Daugherty S."/>
            <person name="Dodson R.J."/>
            <person name="Madupu R."/>
            <person name="Brown J.L."/>
            <person name="Bruce D."/>
            <person name="Detter C."/>
            <person name="Munk C."/>
            <person name="Smith L.A."/>
            <person name="Smith T.J."/>
            <person name="White O."/>
            <person name="Brettin T.S."/>
        </authorList>
    </citation>
    <scope>NUCLEOTIDE SEQUENCE [LARGE SCALE GENOMIC DNA]</scope>
    <source>
        <strain evidence="4">Langeland / NCTC 10281 / Type F</strain>
    </source>
</reference>
<dbReference type="Proteomes" id="UP000002410">
    <property type="component" value="Chromosome"/>
</dbReference>
<sequence>MYKLNTIQKREKLNEVYVLDDKGPGGANHVYMICKKDKDILDSVLVDINFQKGPRKEGSSTNGILDTDLLEIVRNRLQGFQEGPYACEYNEKALKHIEEALMWLNRRVEDRIDRNVLGTNNK</sequence>
<keyword evidence="1" id="KW-0547">Nucleotide-binding</keyword>
<evidence type="ECO:0000256" key="1">
    <source>
        <dbReference type="ARBA" id="ARBA00022741"/>
    </source>
</evidence>
<name>A7GFU9_CLOBL</name>
<feature type="domain" description="Acb2/Tad1 hairpin" evidence="2">
    <location>
        <begin position="45"/>
        <end position="109"/>
    </location>
</feature>
<evidence type="ECO:0000313" key="3">
    <source>
        <dbReference type="EMBL" id="ABS39766.1"/>
    </source>
</evidence>
<evidence type="ECO:0000259" key="2">
    <source>
        <dbReference type="Pfam" id="PF24729"/>
    </source>
</evidence>
<evidence type="ECO:0000313" key="4">
    <source>
        <dbReference type="Proteomes" id="UP000002410"/>
    </source>
</evidence>
<accession>A7GFU9</accession>
<proteinExistence type="predicted"/>
<dbReference type="KEGG" id="cbf:CLI_2417"/>
<dbReference type="Pfam" id="PF24729">
    <property type="entry name" value="Acb2_Tad1_hairpin"/>
    <property type="match status" value="1"/>
</dbReference>
<dbReference type="EMBL" id="CP000728">
    <property type="protein sequence ID" value="ABS39766.1"/>
    <property type="molecule type" value="Genomic_DNA"/>
</dbReference>
<organism evidence="3 4">
    <name type="scientific">Clostridium botulinum (strain Langeland / NCTC 10281 / Type F)</name>
    <dbReference type="NCBI Taxonomy" id="441772"/>
    <lineage>
        <taxon>Bacteria</taxon>
        <taxon>Bacillati</taxon>
        <taxon>Bacillota</taxon>
        <taxon>Clostridia</taxon>
        <taxon>Eubacteriales</taxon>
        <taxon>Clostridiaceae</taxon>
        <taxon>Clostridium</taxon>
    </lineage>
</organism>
<dbReference type="RefSeq" id="WP_012100326.1">
    <property type="nucleotide sequence ID" value="NC_009699.1"/>
</dbReference>
<dbReference type="InterPro" id="IPR056098">
    <property type="entry name" value="Acb2/Tad1_hairpin"/>
</dbReference>